<dbReference type="InterPro" id="IPR001387">
    <property type="entry name" value="Cro/C1-type_HTH"/>
</dbReference>
<evidence type="ECO:0000259" key="1">
    <source>
        <dbReference type="PROSITE" id="PS50943"/>
    </source>
</evidence>
<sequence length="92" mass="10834">MDKRYKPMTAIEQMNKRLQVLENINNNPEWQIYQIASYIRKELHLTLNEMSKITKIAPQTLQKMEQPDSNPTLDSINKLLNAFGLKFIIKSK</sequence>
<dbReference type="Gene3D" id="1.10.260.40">
    <property type="entry name" value="lambda repressor-like DNA-binding domains"/>
    <property type="match status" value="1"/>
</dbReference>
<organism evidence="2 3">
    <name type="scientific">Acinetobacter cumulans</name>
    <dbReference type="NCBI Taxonomy" id="2136182"/>
    <lineage>
        <taxon>Bacteria</taxon>
        <taxon>Pseudomonadati</taxon>
        <taxon>Pseudomonadota</taxon>
        <taxon>Gammaproteobacteria</taxon>
        <taxon>Moraxellales</taxon>
        <taxon>Moraxellaceae</taxon>
        <taxon>Acinetobacter</taxon>
    </lineage>
</organism>
<dbReference type="Pfam" id="PF01381">
    <property type="entry name" value="HTH_3"/>
    <property type="match status" value="1"/>
</dbReference>
<feature type="domain" description="HTH cro/C1-type" evidence="1">
    <location>
        <begin position="38"/>
        <end position="90"/>
    </location>
</feature>
<dbReference type="Proteomes" id="UP000267166">
    <property type="component" value="Unassembled WGS sequence"/>
</dbReference>
<evidence type="ECO:0000313" key="3">
    <source>
        <dbReference type="Proteomes" id="UP000267166"/>
    </source>
</evidence>
<proteinExistence type="predicted"/>
<dbReference type="PROSITE" id="PS50943">
    <property type="entry name" value="HTH_CROC1"/>
    <property type="match status" value="1"/>
</dbReference>
<dbReference type="EMBL" id="RCHD01000039">
    <property type="protein sequence ID" value="RLL32268.1"/>
    <property type="molecule type" value="Genomic_DNA"/>
</dbReference>
<dbReference type="SMART" id="SM00530">
    <property type="entry name" value="HTH_XRE"/>
    <property type="match status" value="1"/>
</dbReference>
<dbReference type="GeneID" id="84211687"/>
<protein>
    <submittedName>
        <fullName evidence="2">XRE family transcriptional regulator</fullName>
    </submittedName>
</protein>
<dbReference type="GO" id="GO:0003677">
    <property type="term" value="F:DNA binding"/>
    <property type="evidence" value="ECO:0007669"/>
    <property type="project" value="InterPro"/>
</dbReference>
<dbReference type="SUPFAM" id="SSF47413">
    <property type="entry name" value="lambda repressor-like DNA-binding domains"/>
    <property type="match status" value="1"/>
</dbReference>
<dbReference type="AlphaFoldDB" id="A0A498CXU0"/>
<reference evidence="2 3" key="1">
    <citation type="submission" date="2018-09" db="EMBL/GenBank/DDBJ databases">
        <title>The draft genome of Acinetobacter sp. strains.</title>
        <authorList>
            <person name="Qin J."/>
            <person name="Feng Y."/>
            <person name="Zong Z."/>
        </authorList>
    </citation>
    <scope>NUCLEOTIDE SEQUENCE [LARGE SCALE GENOMIC DNA]</scope>
    <source>
        <strain evidence="2 3">WCHAc060003</strain>
    </source>
</reference>
<dbReference type="InterPro" id="IPR010982">
    <property type="entry name" value="Lambda_DNA-bd_dom_sf"/>
</dbReference>
<dbReference type="RefSeq" id="WP_004871362.1">
    <property type="nucleotide sequence ID" value="NZ_RCHD01000039.1"/>
</dbReference>
<evidence type="ECO:0000313" key="2">
    <source>
        <dbReference type="EMBL" id="RLL32268.1"/>
    </source>
</evidence>
<name>A0A498CXU0_9GAMM</name>
<dbReference type="CDD" id="cd00093">
    <property type="entry name" value="HTH_XRE"/>
    <property type="match status" value="1"/>
</dbReference>
<accession>A0A498CXU0</accession>
<comment type="caution">
    <text evidence="2">The sequence shown here is derived from an EMBL/GenBank/DDBJ whole genome shotgun (WGS) entry which is preliminary data.</text>
</comment>
<gene>
    <name evidence="2" type="ORF">D9K80_14040</name>
</gene>